<accession>A0A842ITP5</accession>
<reference evidence="3" key="1">
    <citation type="submission" date="2020-08" db="EMBL/GenBank/DDBJ databases">
        <title>Winogradskyella ouciana sp. nov., isolated from the hadal seawater of the Mariana Trench.</title>
        <authorList>
            <person name="He X."/>
        </authorList>
    </citation>
    <scope>NUCLEOTIDE SEQUENCE [LARGE SCALE GENOMIC DNA]</scope>
    <source>
        <strain evidence="3">KCTC 52348</strain>
    </source>
</reference>
<dbReference type="RefSeq" id="WP_185788828.1">
    <property type="nucleotide sequence ID" value="NZ_CANMIT010000002.1"/>
</dbReference>
<dbReference type="SUPFAM" id="SSF48695">
    <property type="entry name" value="Multiheme cytochromes"/>
    <property type="match status" value="1"/>
</dbReference>
<gene>
    <name evidence="3" type="ORF">H7F21_08415</name>
</gene>
<evidence type="ECO:0000313" key="3">
    <source>
        <dbReference type="EMBL" id="MBC2845113.1"/>
    </source>
</evidence>
<dbReference type="Gene3D" id="1.10.1130.10">
    <property type="entry name" value="Flavocytochrome C3, Chain A"/>
    <property type="match status" value="1"/>
</dbReference>
<dbReference type="Proteomes" id="UP000533900">
    <property type="component" value="Unassembled WGS sequence"/>
</dbReference>
<dbReference type="AlphaFoldDB" id="A0A842ITP5"/>
<dbReference type="EMBL" id="JACLCP010000002">
    <property type="protein sequence ID" value="MBC2845113.1"/>
    <property type="molecule type" value="Genomic_DNA"/>
</dbReference>
<comment type="caution">
    <text evidence="3">The sequence shown here is derived from an EMBL/GenBank/DDBJ whole genome shotgun (WGS) entry which is preliminary data.</text>
</comment>
<dbReference type="CDD" id="cd08168">
    <property type="entry name" value="Cytochrom_C3"/>
    <property type="match status" value="1"/>
</dbReference>
<evidence type="ECO:0000256" key="1">
    <source>
        <dbReference type="ARBA" id="ARBA00022729"/>
    </source>
</evidence>
<proteinExistence type="predicted"/>
<name>A0A842ITP5_9FLAO</name>
<sequence length="405" mass="45933">MSKSSKSYNVYILGLLFLPLIYLRCDLGNKNSTTAFEPVAIAYDGLGYAGSQTCAACHEDIYNLHIKTPHFNTSKLISASNISGDFTENNTLELNNSIRFEMTYENHYYQTAFKDNNAVRKEPFDIVVGSGTKGQSYLYWNDAKLYQLPVSYLTKSKQWIHSPGYSNERIHFDRAVIPNCLECHATFARNRLPSDFGSNNYVKNEMIYGVDCESCHGPSLKHVNAHSVDPHLKSAEHIMDIKALTQQQQLDACARCHSGLRKPLKMPFTFKTGDKLDSFRMPNHRPIDTTTLDVHGNQYGLLKASVCFKKSESLTCTTCHNPHKNERGHSESFSQICMGCHQDSKNHQFPLNDRMKVNCITCHMPLLKSSAITFKESKNDSVMVRTHNIGIYTDITKGLYRDIKE</sequence>
<dbReference type="Gene3D" id="3.90.10.10">
    <property type="entry name" value="Cytochrome C3"/>
    <property type="match status" value="1"/>
</dbReference>
<dbReference type="PANTHER" id="PTHR35038">
    <property type="entry name" value="DISSIMILATORY SULFITE REDUCTASE SIRA"/>
    <property type="match status" value="1"/>
</dbReference>
<organism evidence="3 4">
    <name type="scientific">Winogradskyella flava</name>
    <dbReference type="NCBI Taxonomy" id="1884876"/>
    <lineage>
        <taxon>Bacteria</taxon>
        <taxon>Pseudomonadati</taxon>
        <taxon>Bacteroidota</taxon>
        <taxon>Flavobacteriia</taxon>
        <taxon>Flavobacteriales</taxon>
        <taxon>Flavobacteriaceae</taxon>
        <taxon>Winogradskyella</taxon>
    </lineage>
</organism>
<dbReference type="InterPro" id="IPR051829">
    <property type="entry name" value="Multiheme_Cytochr_ET"/>
</dbReference>
<feature type="domain" description="Cytochrome c-552/4" evidence="2">
    <location>
        <begin position="174"/>
        <end position="217"/>
    </location>
</feature>
<evidence type="ECO:0000259" key="2">
    <source>
        <dbReference type="Pfam" id="PF13435"/>
    </source>
</evidence>
<dbReference type="InterPro" id="IPR036280">
    <property type="entry name" value="Multihaem_cyt_sf"/>
</dbReference>
<keyword evidence="1" id="KW-0732">Signal</keyword>
<protein>
    <recommendedName>
        <fullName evidence="2">Cytochrome c-552/4 domain-containing protein</fullName>
    </recommendedName>
</protein>
<dbReference type="Pfam" id="PF13435">
    <property type="entry name" value="Cytochrome_C554"/>
    <property type="match status" value="1"/>
</dbReference>
<dbReference type="PANTHER" id="PTHR35038:SF8">
    <property type="entry name" value="C-TYPE POLYHEME CYTOCHROME OMCC"/>
    <property type="match status" value="1"/>
</dbReference>
<evidence type="ECO:0000313" key="4">
    <source>
        <dbReference type="Proteomes" id="UP000533900"/>
    </source>
</evidence>
<dbReference type="InterPro" id="IPR023155">
    <property type="entry name" value="Cyt_c-552/4"/>
</dbReference>
<keyword evidence="4" id="KW-1185">Reference proteome</keyword>